<name>A0A3B1CPJ0_9ZZZZ</name>
<dbReference type="Gene3D" id="3.20.20.100">
    <property type="entry name" value="NADP-dependent oxidoreductase domain"/>
    <property type="match status" value="1"/>
</dbReference>
<dbReference type="AlphaFoldDB" id="A0A3B1CPJ0"/>
<reference evidence="3" key="1">
    <citation type="submission" date="2018-06" db="EMBL/GenBank/DDBJ databases">
        <authorList>
            <person name="Zhirakovskaya E."/>
        </authorList>
    </citation>
    <scope>NUCLEOTIDE SEQUENCE</scope>
</reference>
<dbReference type="GO" id="GO:0005829">
    <property type="term" value="C:cytosol"/>
    <property type="evidence" value="ECO:0007669"/>
    <property type="project" value="TreeGrafter"/>
</dbReference>
<evidence type="ECO:0000313" key="3">
    <source>
        <dbReference type="EMBL" id="VAX26593.1"/>
    </source>
</evidence>
<dbReference type="SUPFAM" id="SSF51430">
    <property type="entry name" value="NAD(P)-linked oxidoreductase"/>
    <property type="match status" value="1"/>
</dbReference>
<dbReference type="InterPro" id="IPR036812">
    <property type="entry name" value="NAD(P)_OxRdtase_dom_sf"/>
</dbReference>
<dbReference type="InterPro" id="IPR018170">
    <property type="entry name" value="Aldo/ket_reductase_CS"/>
</dbReference>
<dbReference type="GO" id="GO:0016491">
    <property type="term" value="F:oxidoreductase activity"/>
    <property type="evidence" value="ECO:0007669"/>
    <property type="project" value="UniProtKB-KW"/>
</dbReference>
<dbReference type="CDD" id="cd19102">
    <property type="entry name" value="AKR_unchar"/>
    <property type="match status" value="1"/>
</dbReference>
<evidence type="ECO:0000256" key="1">
    <source>
        <dbReference type="ARBA" id="ARBA00023002"/>
    </source>
</evidence>
<proteinExistence type="predicted"/>
<dbReference type="PANTHER" id="PTHR43364">
    <property type="entry name" value="NADH-SPECIFIC METHYLGLYOXAL REDUCTASE-RELATED"/>
    <property type="match status" value="1"/>
</dbReference>
<dbReference type="PANTHER" id="PTHR43364:SF4">
    <property type="entry name" value="NAD(P)-LINKED OXIDOREDUCTASE SUPERFAMILY PROTEIN"/>
    <property type="match status" value="1"/>
</dbReference>
<sequence length="331" mass="36420">MALTTLGNTALEISPIGLGTWAIGGDWSFGWGAQDDAESIAAIERAVDLGINWIDTAPVYGLGHAEKIVAQALKTLGSARRPLVFTKCGLVWDENKNIGHSLKSDSIRKEVEASLKRLQTEVLDLCQIHWPSFPPGSPSPDLETAWQTLADLITEGKIRHIGVSNFSVEQLERIQKIVPITSLQPPYSPLMRALENDVLPFCEKQNIGVIVYSPMHNGLLSGKMSRERIDTLPDSDWRKKVNPAFREPLLSRNLTFVEILRKIGKHHGRSPGEVAIAWVLRLPAVTGAIVGARNAAQVDGFVKAMNFRLSESEISEIEHQLPDSVNMMDGP</sequence>
<dbReference type="InterPro" id="IPR050523">
    <property type="entry name" value="AKR_Detox_Biosynth"/>
</dbReference>
<organism evidence="3">
    <name type="scientific">hydrothermal vent metagenome</name>
    <dbReference type="NCBI Taxonomy" id="652676"/>
    <lineage>
        <taxon>unclassified sequences</taxon>
        <taxon>metagenomes</taxon>
        <taxon>ecological metagenomes</taxon>
    </lineage>
</organism>
<dbReference type="InterPro" id="IPR023210">
    <property type="entry name" value="NADP_OxRdtase_dom"/>
</dbReference>
<keyword evidence="1" id="KW-0560">Oxidoreductase</keyword>
<accession>A0A3B1CPJ0</accession>
<gene>
    <name evidence="3" type="ORF">MNBD_NITROSPIRAE01-934</name>
</gene>
<dbReference type="EMBL" id="UOGF01000016">
    <property type="protein sequence ID" value="VAX26593.1"/>
    <property type="molecule type" value="Genomic_DNA"/>
</dbReference>
<dbReference type="PROSITE" id="PS00062">
    <property type="entry name" value="ALDOKETO_REDUCTASE_2"/>
    <property type="match status" value="1"/>
</dbReference>
<protein>
    <submittedName>
        <fullName evidence="3">Aldo/keto reductase</fullName>
    </submittedName>
</protein>
<dbReference type="Pfam" id="PF00248">
    <property type="entry name" value="Aldo_ket_red"/>
    <property type="match status" value="1"/>
</dbReference>
<evidence type="ECO:0000259" key="2">
    <source>
        <dbReference type="Pfam" id="PF00248"/>
    </source>
</evidence>
<feature type="domain" description="NADP-dependent oxidoreductase" evidence="2">
    <location>
        <begin position="15"/>
        <end position="318"/>
    </location>
</feature>